<dbReference type="EMBL" id="CP036289">
    <property type="protein sequence ID" value="QDU76804.1"/>
    <property type="molecule type" value="Genomic_DNA"/>
</dbReference>
<evidence type="ECO:0008006" key="4">
    <source>
        <dbReference type="Google" id="ProtNLM"/>
    </source>
</evidence>
<sequence length="145" mass="15547">MTQRKHVFLSAFSTICILAVTGCYSTTGDRPPIEEVTGVVTMDGVPLPQAKVIFHPSGEMGGRRSHAVTDDSGAYRLIYMQGADLVYGAKVGPHTVVISTERDEDDEGGEASEKVPSRYRGRNSELSAVVESGASNDIPFDLVSK</sequence>
<dbReference type="KEGG" id="bvo:Pan97_38610"/>
<gene>
    <name evidence="2" type="ORF">Pan97_38610</name>
</gene>
<dbReference type="SUPFAM" id="SSF49464">
    <property type="entry name" value="Carboxypeptidase regulatory domain-like"/>
    <property type="match status" value="1"/>
</dbReference>
<dbReference type="Proteomes" id="UP000318626">
    <property type="component" value="Chromosome"/>
</dbReference>
<evidence type="ECO:0000256" key="1">
    <source>
        <dbReference type="SAM" id="MobiDB-lite"/>
    </source>
</evidence>
<proteinExistence type="predicted"/>
<feature type="region of interest" description="Disordered" evidence="1">
    <location>
        <begin position="99"/>
        <end position="122"/>
    </location>
</feature>
<dbReference type="OrthoDB" id="275291at2"/>
<protein>
    <recommendedName>
        <fullName evidence="4">Carboxypeptidase regulatory-like domain-containing protein</fullName>
    </recommendedName>
</protein>
<dbReference type="PROSITE" id="PS51257">
    <property type="entry name" value="PROKAR_LIPOPROTEIN"/>
    <property type="match status" value="1"/>
</dbReference>
<organism evidence="2 3">
    <name type="scientific">Bremerella volcania</name>
    <dbReference type="NCBI Taxonomy" id="2527984"/>
    <lineage>
        <taxon>Bacteria</taxon>
        <taxon>Pseudomonadati</taxon>
        <taxon>Planctomycetota</taxon>
        <taxon>Planctomycetia</taxon>
        <taxon>Pirellulales</taxon>
        <taxon>Pirellulaceae</taxon>
        <taxon>Bremerella</taxon>
    </lineage>
</organism>
<name>A0A518CC76_9BACT</name>
<dbReference type="InterPro" id="IPR008969">
    <property type="entry name" value="CarboxyPept-like_regulatory"/>
</dbReference>
<evidence type="ECO:0000313" key="2">
    <source>
        <dbReference type="EMBL" id="QDU76804.1"/>
    </source>
</evidence>
<keyword evidence="3" id="KW-1185">Reference proteome</keyword>
<dbReference type="AlphaFoldDB" id="A0A518CC76"/>
<dbReference type="RefSeq" id="WP_144975206.1">
    <property type="nucleotide sequence ID" value="NZ_CP036289.1"/>
</dbReference>
<accession>A0A518CC76</accession>
<reference evidence="3" key="1">
    <citation type="submission" date="2019-02" db="EMBL/GenBank/DDBJ databases">
        <title>Deep-cultivation of Planctomycetes and their phenomic and genomic characterization uncovers novel biology.</title>
        <authorList>
            <person name="Wiegand S."/>
            <person name="Jogler M."/>
            <person name="Boedeker C."/>
            <person name="Pinto D."/>
            <person name="Vollmers J."/>
            <person name="Rivas-Marin E."/>
            <person name="Kohn T."/>
            <person name="Peeters S.H."/>
            <person name="Heuer A."/>
            <person name="Rast P."/>
            <person name="Oberbeckmann S."/>
            <person name="Bunk B."/>
            <person name="Jeske O."/>
            <person name="Meyerdierks A."/>
            <person name="Storesund J.E."/>
            <person name="Kallscheuer N."/>
            <person name="Luecker S."/>
            <person name="Lage O.M."/>
            <person name="Pohl T."/>
            <person name="Merkel B.J."/>
            <person name="Hornburger P."/>
            <person name="Mueller R.-W."/>
            <person name="Bruemmer F."/>
            <person name="Labrenz M."/>
            <person name="Spormann A.M."/>
            <person name="Op den Camp H."/>
            <person name="Overmann J."/>
            <person name="Amann R."/>
            <person name="Jetten M.S.M."/>
            <person name="Mascher T."/>
            <person name="Medema M.H."/>
            <person name="Devos D.P."/>
            <person name="Kaster A.-K."/>
            <person name="Ovreas L."/>
            <person name="Rohde M."/>
            <person name="Galperin M.Y."/>
            <person name="Jogler C."/>
        </authorList>
    </citation>
    <scope>NUCLEOTIDE SEQUENCE [LARGE SCALE GENOMIC DNA]</scope>
    <source>
        <strain evidence="3">Pan97</strain>
    </source>
</reference>
<evidence type="ECO:0000313" key="3">
    <source>
        <dbReference type="Proteomes" id="UP000318626"/>
    </source>
</evidence>